<dbReference type="PANTHER" id="PTHR30146">
    <property type="entry name" value="LACI-RELATED TRANSCRIPTIONAL REPRESSOR"/>
    <property type="match status" value="1"/>
</dbReference>
<dbReference type="SMART" id="SM00354">
    <property type="entry name" value="HTH_LACI"/>
    <property type="match status" value="1"/>
</dbReference>
<gene>
    <name evidence="6" type="ORF">GCM10025864_06490</name>
</gene>
<dbReference type="Proteomes" id="UP001157091">
    <property type="component" value="Unassembled WGS sequence"/>
</dbReference>
<evidence type="ECO:0000256" key="1">
    <source>
        <dbReference type="ARBA" id="ARBA00023015"/>
    </source>
</evidence>
<dbReference type="RefSeq" id="WP_348525139.1">
    <property type="nucleotide sequence ID" value="NZ_BSUK01000001.1"/>
</dbReference>
<dbReference type="CDD" id="cd01574">
    <property type="entry name" value="PBP1_LacI"/>
    <property type="match status" value="1"/>
</dbReference>
<accession>A0ABQ6HZD1</accession>
<dbReference type="PANTHER" id="PTHR30146:SF109">
    <property type="entry name" value="HTH-TYPE TRANSCRIPTIONAL REGULATOR GALS"/>
    <property type="match status" value="1"/>
</dbReference>
<dbReference type="CDD" id="cd01392">
    <property type="entry name" value="HTH_LacI"/>
    <property type="match status" value="1"/>
</dbReference>
<proteinExistence type="predicted"/>
<keyword evidence="1" id="KW-0805">Transcription regulation</keyword>
<dbReference type="PROSITE" id="PS50932">
    <property type="entry name" value="HTH_LACI_2"/>
    <property type="match status" value="1"/>
</dbReference>
<name>A0ABQ6HZD1_9MICO</name>
<dbReference type="Pfam" id="PF13377">
    <property type="entry name" value="Peripla_BP_3"/>
    <property type="match status" value="1"/>
</dbReference>
<dbReference type="InterPro" id="IPR046335">
    <property type="entry name" value="LacI/GalR-like_sensor"/>
</dbReference>
<evidence type="ECO:0000256" key="2">
    <source>
        <dbReference type="ARBA" id="ARBA00023125"/>
    </source>
</evidence>
<evidence type="ECO:0000259" key="5">
    <source>
        <dbReference type="PROSITE" id="PS50932"/>
    </source>
</evidence>
<reference evidence="7" key="1">
    <citation type="journal article" date="2019" name="Int. J. Syst. Evol. Microbiol.">
        <title>The Global Catalogue of Microorganisms (GCM) 10K type strain sequencing project: providing services to taxonomists for standard genome sequencing and annotation.</title>
        <authorList>
            <consortium name="The Broad Institute Genomics Platform"/>
            <consortium name="The Broad Institute Genome Sequencing Center for Infectious Disease"/>
            <person name="Wu L."/>
            <person name="Ma J."/>
        </authorList>
    </citation>
    <scope>NUCLEOTIDE SEQUENCE [LARGE SCALE GENOMIC DNA]</scope>
    <source>
        <strain evidence="7">NBRC 106348</strain>
    </source>
</reference>
<dbReference type="SUPFAM" id="SSF47413">
    <property type="entry name" value="lambda repressor-like DNA-binding domains"/>
    <property type="match status" value="1"/>
</dbReference>
<sequence length="340" mass="35174">MKPGTTVTDRAVRMIDVARLAGVSQQTVSRVVNAHPSVSADVRARVERAVAQLNYRPNPAARALVTSRSMNIGVLSYGLAQYGPSVVLTGLVEEARVHGYATMLAGLGDLDPASARAALGHLVDDAVDGIVLLAPVEPAIEVVHHLEVAVPLVEFAPGRGSERSAFGLDEVLGARLVTAALLDLGHETVIHVTGAPGWLGTEARLGGWREALSDRGRVMLAPHVADWSAASGYQVGQVIARERAATAVFAANDQTAIGVIRALKEHGVAVPGDVSVVGFDDIPEAAYVDPPLTTVHLDFASLGALAVHALLGAMGDDEAGAARSTPVPRVVTRASSAPPG</sequence>
<dbReference type="SUPFAM" id="SSF53822">
    <property type="entry name" value="Periplasmic binding protein-like I"/>
    <property type="match status" value="1"/>
</dbReference>
<keyword evidence="7" id="KW-1185">Reference proteome</keyword>
<keyword evidence="2" id="KW-0238">DNA-binding</keyword>
<feature type="region of interest" description="Disordered" evidence="4">
    <location>
        <begin position="318"/>
        <end position="340"/>
    </location>
</feature>
<keyword evidence="3" id="KW-0804">Transcription</keyword>
<evidence type="ECO:0000256" key="4">
    <source>
        <dbReference type="SAM" id="MobiDB-lite"/>
    </source>
</evidence>
<evidence type="ECO:0000256" key="3">
    <source>
        <dbReference type="ARBA" id="ARBA00023163"/>
    </source>
</evidence>
<dbReference type="Gene3D" id="3.40.50.2300">
    <property type="match status" value="2"/>
</dbReference>
<dbReference type="EMBL" id="BSUK01000001">
    <property type="protein sequence ID" value="GMA22890.1"/>
    <property type="molecule type" value="Genomic_DNA"/>
</dbReference>
<comment type="caution">
    <text evidence="6">The sequence shown here is derived from an EMBL/GenBank/DDBJ whole genome shotgun (WGS) entry which is preliminary data.</text>
</comment>
<dbReference type="InterPro" id="IPR028082">
    <property type="entry name" value="Peripla_BP_I"/>
</dbReference>
<evidence type="ECO:0000313" key="6">
    <source>
        <dbReference type="EMBL" id="GMA22890.1"/>
    </source>
</evidence>
<dbReference type="PROSITE" id="PS00356">
    <property type="entry name" value="HTH_LACI_1"/>
    <property type="match status" value="1"/>
</dbReference>
<feature type="domain" description="HTH lacI-type" evidence="5">
    <location>
        <begin position="12"/>
        <end position="66"/>
    </location>
</feature>
<organism evidence="6 7">
    <name type="scientific">Luteimicrobium album</name>
    <dbReference type="NCBI Taxonomy" id="1054550"/>
    <lineage>
        <taxon>Bacteria</taxon>
        <taxon>Bacillati</taxon>
        <taxon>Actinomycetota</taxon>
        <taxon>Actinomycetes</taxon>
        <taxon>Micrococcales</taxon>
        <taxon>Luteimicrobium</taxon>
    </lineage>
</organism>
<dbReference type="InterPro" id="IPR000843">
    <property type="entry name" value="HTH_LacI"/>
</dbReference>
<evidence type="ECO:0000313" key="7">
    <source>
        <dbReference type="Proteomes" id="UP001157091"/>
    </source>
</evidence>
<dbReference type="Gene3D" id="1.10.260.40">
    <property type="entry name" value="lambda repressor-like DNA-binding domains"/>
    <property type="match status" value="1"/>
</dbReference>
<dbReference type="Pfam" id="PF00356">
    <property type="entry name" value="LacI"/>
    <property type="match status" value="1"/>
</dbReference>
<protein>
    <submittedName>
        <fullName evidence="6">LacI family transcriptional regulator</fullName>
    </submittedName>
</protein>
<dbReference type="InterPro" id="IPR010982">
    <property type="entry name" value="Lambda_DNA-bd_dom_sf"/>
</dbReference>